<dbReference type="SMART" id="SM00731">
    <property type="entry name" value="SprT"/>
    <property type="match status" value="1"/>
</dbReference>
<accession>A0ABP4X373</accession>
<dbReference type="Proteomes" id="UP001500506">
    <property type="component" value="Unassembled WGS sequence"/>
</dbReference>
<evidence type="ECO:0000259" key="1">
    <source>
        <dbReference type="SMART" id="SM00731"/>
    </source>
</evidence>
<evidence type="ECO:0000313" key="2">
    <source>
        <dbReference type="EMBL" id="GAA1766848.1"/>
    </source>
</evidence>
<dbReference type="Pfam" id="PF10263">
    <property type="entry name" value="SprT-like"/>
    <property type="match status" value="1"/>
</dbReference>
<name>A0ABP4X373_9MICO</name>
<proteinExistence type="predicted"/>
<gene>
    <name evidence="2" type="ORF">GCM10009747_28980</name>
</gene>
<dbReference type="InterPro" id="IPR006640">
    <property type="entry name" value="SprT-like_domain"/>
</dbReference>
<protein>
    <recommendedName>
        <fullName evidence="1">SprT-like domain-containing protein</fullName>
    </recommendedName>
</protein>
<reference evidence="3" key="1">
    <citation type="journal article" date="2019" name="Int. J. Syst. Evol. Microbiol.">
        <title>The Global Catalogue of Microorganisms (GCM) 10K type strain sequencing project: providing services to taxonomists for standard genome sequencing and annotation.</title>
        <authorList>
            <consortium name="The Broad Institute Genomics Platform"/>
            <consortium name="The Broad Institute Genome Sequencing Center for Infectious Disease"/>
            <person name="Wu L."/>
            <person name="Ma J."/>
        </authorList>
    </citation>
    <scope>NUCLEOTIDE SEQUENCE [LARGE SCALE GENOMIC DNA]</scope>
    <source>
        <strain evidence="3">JCM 14319</strain>
    </source>
</reference>
<organism evidence="2 3">
    <name type="scientific">Agromyces humatus</name>
    <dbReference type="NCBI Taxonomy" id="279573"/>
    <lineage>
        <taxon>Bacteria</taxon>
        <taxon>Bacillati</taxon>
        <taxon>Actinomycetota</taxon>
        <taxon>Actinomycetes</taxon>
        <taxon>Micrococcales</taxon>
        <taxon>Microbacteriaceae</taxon>
        <taxon>Agromyces</taxon>
    </lineage>
</organism>
<feature type="domain" description="SprT-like" evidence="1">
    <location>
        <begin position="24"/>
        <end position="163"/>
    </location>
</feature>
<comment type="caution">
    <text evidence="2">The sequence shown here is derived from an EMBL/GenBank/DDBJ whole genome shotgun (WGS) entry which is preliminary data.</text>
</comment>
<dbReference type="EMBL" id="BAAANH010000006">
    <property type="protein sequence ID" value="GAA1766848.1"/>
    <property type="molecule type" value="Genomic_DNA"/>
</dbReference>
<sequence length="187" mass="20756">MLPVLGTRNSGPSVAARVYSHPMADLERVRRWAEALIVLHLDAAEWSFGFDNAKKRAGLCNYTAKRISVSRYLAARYDDDEIHQILLHEVAHALAGPRAAHGPKWAAIAAQLGYVGRRTHDGEVAHELAPWIGQCPAGHEHFRYREPSRPLSCGLCRRGFDTANLIIWHHREITSAVRRRAASAAAG</sequence>
<dbReference type="Gene3D" id="3.30.2010.10">
    <property type="entry name" value="Metalloproteases ('zincins'), catalytic domain"/>
    <property type="match status" value="1"/>
</dbReference>
<evidence type="ECO:0000313" key="3">
    <source>
        <dbReference type="Proteomes" id="UP001500506"/>
    </source>
</evidence>
<keyword evidence="3" id="KW-1185">Reference proteome</keyword>